<organism evidence="1 2">
    <name type="scientific">Trichonephila clavata</name>
    <name type="common">Joro spider</name>
    <name type="synonym">Nephila clavata</name>
    <dbReference type="NCBI Taxonomy" id="2740835"/>
    <lineage>
        <taxon>Eukaryota</taxon>
        <taxon>Metazoa</taxon>
        <taxon>Ecdysozoa</taxon>
        <taxon>Arthropoda</taxon>
        <taxon>Chelicerata</taxon>
        <taxon>Arachnida</taxon>
        <taxon>Araneae</taxon>
        <taxon>Araneomorphae</taxon>
        <taxon>Entelegynae</taxon>
        <taxon>Araneoidea</taxon>
        <taxon>Nephilidae</taxon>
        <taxon>Trichonephila</taxon>
    </lineage>
</organism>
<evidence type="ECO:0000313" key="1">
    <source>
        <dbReference type="EMBL" id="GFQ74466.1"/>
    </source>
</evidence>
<name>A0A8X6KI84_TRICU</name>
<protein>
    <submittedName>
        <fullName evidence="1">Uncharacterized protein</fullName>
    </submittedName>
</protein>
<dbReference type="Proteomes" id="UP000887116">
    <property type="component" value="Unassembled WGS sequence"/>
</dbReference>
<sequence>MGWEKNTLLRNPFSGYHPATRPSTTFKSKEKRRNLLRFNGKNISADNSHSPMLVNSGISHCPFLAREQRAFRNRLFRFFRLNLHFYNLSWAHNPAKVQGKHSPKRTKDQEKNF</sequence>
<proteinExistence type="predicted"/>
<accession>A0A8X6KI84</accession>
<gene>
    <name evidence="1" type="ORF">TNCT_108661</name>
</gene>
<evidence type="ECO:0000313" key="2">
    <source>
        <dbReference type="Proteomes" id="UP000887116"/>
    </source>
</evidence>
<keyword evidence="2" id="KW-1185">Reference proteome</keyword>
<dbReference type="AlphaFoldDB" id="A0A8X6KI84"/>
<reference evidence="1" key="1">
    <citation type="submission" date="2020-07" db="EMBL/GenBank/DDBJ databases">
        <title>Multicomponent nature underlies the extraordinary mechanical properties of spider dragline silk.</title>
        <authorList>
            <person name="Kono N."/>
            <person name="Nakamura H."/>
            <person name="Mori M."/>
            <person name="Yoshida Y."/>
            <person name="Ohtoshi R."/>
            <person name="Malay A.D."/>
            <person name="Moran D.A.P."/>
            <person name="Tomita M."/>
            <person name="Numata K."/>
            <person name="Arakawa K."/>
        </authorList>
    </citation>
    <scope>NUCLEOTIDE SEQUENCE</scope>
</reference>
<dbReference type="EMBL" id="BMAO01021431">
    <property type="protein sequence ID" value="GFQ74466.1"/>
    <property type="molecule type" value="Genomic_DNA"/>
</dbReference>
<comment type="caution">
    <text evidence="1">The sequence shown here is derived from an EMBL/GenBank/DDBJ whole genome shotgun (WGS) entry which is preliminary data.</text>
</comment>